<proteinExistence type="predicted"/>
<dbReference type="AlphaFoldDB" id="A0A5R9IN03"/>
<evidence type="ECO:0008006" key="4">
    <source>
        <dbReference type="Google" id="ProtNLM"/>
    </source>
</evidence>
<keyword evidence="1" id="KW-0732">Signal</keyword>
<evidence type="ECO:0000313" key="2">
    <source>
        <dbReference type="EMBL" id="TLU64616.1"/>
    </source>
</evidence>
<gene>
    <name evidence="2" type="ORF">FE810_11025</name>
</gene>
<name>A0A5R9IN03_9GAMM</name>
<keyword evidence="3" id="KW-1185">Reference proteome</keyword>
<protein>
    <recommendedName>
        <fullName evidence="4">DUF4823 domain-containing protein</fullName>
    </recommendedName>
</protein>
<dbReference type="EMBL" id="VCBC01000010">
    <property type="protein sequence ID" value="TLU64616.1"/>
    <property type="molecule type" value="Genomic_DNA"/>
</dbReference>
<feature type="signal peptide" evidence="1">
    <location>
        <begin position="1"/>
        <end position="24"/>
    </location>
</feature>
<sequence>MKPLFAKFKYFVVAILAITLTACGSTPQTTVALSTNVFANPDLKVGVAYIEPASQATTHIYGAGCLLCYGVASALTAQLDTHLKSNIDHSELENIKNLVVERYKLKTKNVSLVELPVPVNKMKKFKGELGFANKDFRSLKEKLDIDVLVVLEITEHGAFRSFSNYIPNGDPQGHISGLVYGIDLKTNAYVQYMKFSETIQPSGEWDEPPTFPSVTTSYYQALENTKQTITEAI</sequence>
<organism evidence="2 3">
    <name type="scientific">Thalassotalea litorea</name>
    <dbReference type="NCBI Taxonomy" id="2020715"/>
    <lineage>
        <taxon>Bacteria</taxon>
        <taxon>Pseudomonadati</taxon>
        <taxon>Pseudomonadota</taxon>
        <taxon>Gammaproteobacteria</taxon>
        <taxon>Alteromonadales</taxon>
        <taxon>Colwelliaceae</taxon>
        <taxon>Thalassotalea</taxon>
    </lineage>
</organism>
<dbReference type="RefSeq" id="WP_138320114.1">
    <property type="nucleotide sequence ID" value="NZ_VCBC01000010.1"/>
</dbReference>
<evidence type="ECO:0000313" key="3">
    <source>
        <dbReference type="Proteomes" id="UP000307790"/>
    </source>
</evidence>
<evidence type="ECO:0000256" key="1">
    <source>
        <dbReference type="SAM" id="SignalP"/>
    </source>
</evidence>
<dbReference type="Proteomes" id="UP000307790">
    <property type="component" value="Unassembled WGS sequence"/>
</dbReference>
<accession>A0A5R9IN03</accession>
<dbReference type="OrthoDB" id="6864769at2"/>
<dbReference type="PROSITE" id="PS51257">
    <property type="entry name" value="PROKAR_LIPOPROTEIN"/>
    <property type="match status" value="1"/>
</dbReference>
<feature type="chain" id="PRO_5024333216" description="DUF4823 domain-containing protein" evidence="1">
    <location>
        <begin position="25"/>
        <end position="233"/>
    </location>
</feature>
<reference evidence="2 3" key="1">
    <citation type="submission" date="2019-05" db="EMBL/GenBank/DDBJ databases">
        <title>Genome sequences of Thalassotalea litorea 1K03283.</title>
        <authorList>
            <person name="Zhang D."/>
        </authorList>
    </citation>
    <scope>NUCLEOTIDE SEQUENCE [LARGE SCALE GENOMIC DNA]</scope>
    <source>
        <strain evidence="2 3">MCCC 1K03283</strain>
    </source>
</reference>
<comment type="caution">
    <text evidence="2">The sequence shown here is derived from an EMBL/GenBank/DDBJ whole genome shotgun (WGS) entry which is preliminary data.</text>
</comment>